<feature type="domain" description="Glycosyltransferase 2-like" evidence="2">
    <location>
        <begin position="4"/>
        <end position="122"/>
    </location>
</feature>
<dbReference type="OrthoDB" id="9815923at2"/>
<sequence length="353" mass="40712">MLVSVCMIVRDEECNIERALQSIPDSYEKIVVDTGSKDATVEIANRNGAVVKYFDWIQDYSAARNYSMSFASGQYILILDADEVLADHTEQQIREFVEVFPGKAGTVSVENWIKDEWHTHRSIRLFPNDVSTFYYQGKVHETLCQQGKDVLFENTGVTIYHYGYEEELYQNGGKAQRYLDLYQQCLLENPDDGYMLYQLGKLYFSIGEKERALDALERCLAVNEQNNLYYPVMLVMLGYILKDIGQSKLAEELLEPFTNVYMDYPDIFFLLGLLAMDTGRIREIEAYFSQAIKIGETKKYSSVKGVGSFKAAYNLGVYYEVTGNREMAIKHYRQSAQHEFHPAIERLQNLKKP</sequence>
<dbReference type="SUPFAM" id="SSF48452">
    <property type="entry name" value="TPR-like"/>
    <property type="match status" value="1"/>
</dbReference>
<proteinExistence type="predicted"/>
<dbReference type="STRING" id="624147.SAMN04487970_101796"/>
<dbReference type="InterPro" id="IPR019734">
    <property type="entry name" value="TPR_rpt"/>
</dbReference>
<dbReference type="PROSITE" id="PS50005">
    <property type="entry name" value="TPR"/>
    <property type="match status" value="1"/>
</dbReference>
<dbReference type="RefSeq" id="WP_090672382.1">
    <property type="nucleotide sequence ID" value="NZ_FMTT01000017.1"/>
</dbReference>
<dbReference type="InterPro" id="IPR029044">
    <property type="entry name" value="Nucleotide-diphossugar_trans"/>
</dbReference>
<protein>
    <submittedName>
        <fullName evidence="3">Glycosyltransferase involved in cell wall bisynthesis</fullName>
    </submittedName>
</protein>
<reference evidence="4" key="1">
    <citation type="submission" date="2016-10" db="EMBL/GenBank/DDBJ databases">
        <authorList>
            <person name="Varghese N."/>
            <person name="Submissions S."/>
        </authorList>
    </citation>
    <scope>NUCLEOTIDE SEQUENCE [LARGE SCALE GENOMIC DNA]</scope>
    <source>
        <strain evidence="4">CGMCC 1.8946</strain>
    </source>
</reference>
<evidence type="ECO:0000256" key="1">
    <source>
        <dbReference type="PROSITE-ProRule" id="PRU00339"/>
    </source>
</evidence>
<dbReference type="Gene3D" id="3.90.550.10">
    <property type="entry name" value="Spore Coat Polysaccharide Biosynthesis Protein SpsA, Chain A"/>
    <property type="match status" value="1"/>
</dbReference>
<dbReference type="Proteomes" id="UP000198601">
    <property type="component" value="Unassembled WGS sequence"/>
</dbReference>
<evidence type="ECO:0000259" key="2">
    <source>
        <dbReference type="Pfam" id="PF00535"/>
    </source>
</evidence>
<dbReference type="InterPro" id="IPR011990">
    <property type="entry name" value="TPR-like_helical_dom_sf"/>
</dbReference>
<name>A0A1G4RNW8_9BACL</name>
<dbReference type="GO" id="GO:0016740">
    <property type="term" value="F:transferase activity"/>
    <property type="evidence" value="ECO:0007669"/>
    <property type="project" value="UniProtKB-KW"/>
</dbReference>
<dbReference type="SUPFAM" id="SSF53448">
    <property type="entry name" value="Nucleotide-diphospho-sugar transferases"/>
    <property type="match status" value="1"/>
</dbReference>
<dbReference type="Pfam" id="PF13181">
    <property type="entry name" value="TPR_8"/>
    <property type="match status" value="1"/>
</dbReference>
<dbReference type="InterPro" id="IPR001173">
    <property type="entry name" value="Glyco_trans_2-like"/>
</dbReference>
<dbReference type="Pfam" id="PF00535">
    <property type="entry name" value="Glycos_transf_2"/>
    <property type="match status" value="1"/>
</dbReference>
<dbReference type="AlphaFoldDB" id="A0A1G4RNW8"/>
<evidence type="ECO:0000313" key="4">
    <source>
        <dbReference type="Proteomes" id="UP000198601"/>
    </source>
</evidence>
<keyword evidence="3" id="KW-0808">Transferase</keyword>
<dbReference type="EMBL" id="FMTT01000017">
    <property type="protein sequence ID" value="SCW58584.1"/>
    <property type="molecule type" value="Genomic_DNA"/>
</dbReference>
<gene>
    <name evidence="3" type="ORF">SAMN04487970_101796</name>
</gene>
<dbReference type="CDD" id="cd02511">
    <property type="entry name" value="Beta4Glucosyltransferase"/>
    <property type="match status" value="1"/>
</dbReference>
<keyword evidence="4" id="KW-1185">Reference proteome</keyword>
<keyword evidence="1" id="KW-0802">TPR repeat</keyword>
<dbReference type="Gene3D" id="1.25.40.10">
    <property type="entry name" value="Tetratricopeptide repeat domain"/>
    <property type="match status" value="1"/>
</dbReference>
<dbReference type="SMART" id="SM00028">
    <property type="entry name" value="TPR"/>
    <property type="match status" value="3"/>
</dbReference>
<feature type="repeat" description="TPR" evidence="1">
    <location>
        <begin position="193"/>
        <end position="226"/>
    </location>
</feature>
<dbReference type="PANTHER" id="PTHR43630:SF2">
    <property type="entry name" value="GLYCOSYLTRANSFERASE"/>
    <property type="match status" value="1"/>
</dbReference>
<accession>A0A1G4RNW8</accession>
<organism evidence="3 4">
    <name type="scientific">Paenibacillus tianmuensis</name>
    <dbReference type="NCBI Taxonomy" id="624147"/>
    <lineage>
        <taxon>Bacteria</taxon>
        <taxon>Bacillati</taxon>
        <taxon>Bacillota</taxon>
        <taxon>Bacilli</taxon>
        <taxon>Bacillales</taxon>
        <taxon>Paenibacillaceae</taxon>
        <taxon>Paenibacillus</taxon>
    </lineage>
</organism>
<evidence type="ECO:0000313" key="3">
    <source>
        <dbReference type="EMBL" id="SCW58584.1"/>
    </source>
</evidence>
<dbReference type="PANTHER" id="PTHR43630">
    <property type="entry name" value="POLY-BETA-1,6-N-ACETYL-D-GLUCOSAMINE SYNTHASE"/>
    <property type="match status" value="1"/>
</dbReference>